<dbReference type="PROSITE" id="PS00629">
    <property type="entry name" value="IMP_1"/>
    <property type="match status" value="1"/>
</dbReference>
<dbReference type="EMBL" id="BAAANF010000004">
    <property type="protein sequence ID" value="GAA1674111.1"/>
    <property type="molecule type" value="Genomic_DNA"/>
</dbReference>
<keyword evidence="1" id="KW-0479">Metal-binding</keyword>
<evidence type="ECO:0000256" key="2">
    <source>
        <dbReference type="ARBA" id="ARBA00022801"/>
    </source>
</evidence>
<dbReference type="Proteomes" id="UP001500280">
    <property type="component" value="Unassembled WGS sequence"/>
</dbReference>
<dbReference type="PRINTS" id="PR00377">
    <property type="entry name" value="IMPHPHTASES"/>
</dbReference>
<dbReference type="InterPro" id="IPR020583">
    <property type="entry name" value="Inositol_monoP_metal-BS"/>
</dbReference>
<accession>A0ABP4SM36</accession>
<evidence type="ECO:0000256" key="3">
    <source>
        <dbReference type="ARBA" id="ARBA00022842"/>
    </source>
</evidence>
<proteinExistence type="predicted"/>
<keyword evidence="5" id="KW-1185">Reference proteome</keyword>
<evidence type="ECO:0000313" key="5">
    <source>
        <dbReference type="Proteomes" id="UP001500280"/>
    </source>
</evidence>
<dbReference type="RefSeq" id="WP_344147505.1">
    <property type="nucleotide sequence ID" value="NZ_BAAANF010000004.1"/>
</dbReference>
<gene>
    <name evidence="4" type="ORF">GCM10009745_16450</name>
</gene>
<dbReference type="Gene3D" id="3.40.190.80">
    <property type="match status" value="1"/>
</dbReference>
<name>A0ABP4SM36_9ACTN</name>
<dbReference type="Pfam" id="PF00459">
    <property type="entry name" value="Inositol_P"/>
    <property type="match status" value="1"/>
</dbReference>
<protein>
    <submittedName>
        <fullName evidence="4">Histidinol-phosphatase</fullName>
    </submittedName>
</protein>
<dbReference type="InterPro" id="IPR000760">
    <property type="entry name" value="Inositol_monophosphatase-like"/>
</dbReference>
<keyword evidence="2" id="KW-0378">Hydrolase</keyword>
<organism evidence="4 5">
    <name type="scientific">Kribbella yunnanensis</name>
    <dbReference type="NCBI Taxonomy" id="190194"/>
    <lineage>
        <taxon>Bacteria</taxon>
        <taxon>Bacillati</taxon>
        <taxon>Actinomycetota</taxon>
        <taxon>Actinomycetes</taxon>
        <taxon>Propionibacteriales</taxon>
        <taxon>Kribbellaceae</taxon>
        <taxon>Kribbella</taxon>
    </lineage>
</organism>
<comment type="caution">
    <text evidence="4">The sequence shown here is derived from an EMBL/GenBank/DDBJ whole genome shotgun (WGS) entry which is preliminary data.</text>
</comment>
<dbReference type="SUPFAM" id="SSF56655">
    <property type="entry name" value="Carbohydrate phosphatase"/>
    <property type="match status" value="1"/>
</dbReference>
<sequence length="244" mass="25995">MDDLELALGTSDLAAQLALAHYEAGVTVSVKADGSPVTEADRAVERLLRDALSEARPGDAFFGEELGELGESERVWILDPIDGTNFFSRGDPNWRIQLALEINGITELAAVTAPALGIRWWATRGGGAFESPWPGAEPRRLQVSTTVEDATIDALGNDPRLPTAGPPGSPLPLVELVRGEIDAFHVERYYKWDHAPWILLVEEAGGRFTNPIGTNTGDQGGGLYSNANLHSGLLALLGYPGGSA</sequence>
<keyword evidence="3" id="KW-0460">Magnesium</keyword>
<evidence type="ECO:0000256" key="1">
    <source>
        <dbReference type="ARBA" id="ARBA00022723"/>
    </source>
</evidence>
<dbReference type="PANTHER" id="PTHR20854">
    <property type="entry name" value="INOSITOL MONOPHOSPHATASE"/>
    <property type="match status" value="1"/>
</dbReference>
<reference evidence="5" key="1">
    <citation type="journal article" date="2019" name="Int. J. Syst. Evol. Microbiol.">
        <title>The Global Catalogue of Microorganisms (GCM) 10K type strain sequencing project: providing services to taxonomists for standard genome sequencing and annotation.</title>
        <authorList>
            <consortium name="The Broad Institute Genomics Platform"/>
            <consortium name="The Broad Institute Genome Sequencing Center for Infectious Disease"/>
            <person name="Wu L."/>
            <person name="Ma J."/>
        </authorList>
    </citation>
    <scope>NUCLEOTIDE SEQUENCE [LARGE SCALE GENOMIC DNA]</scope>
    <source>
        <strain evidence="5">JCM 14307</strain>
    </source>
</reference>
<dbReference type="PANTHER" id="PTHR20854:SF4">
    <property type="entry name" value="INOSITOL-1-MONOPHOSPHATASE-RELATED"/>
    <property type="match status" value="1"/>
</dbReference>
<evidence type="ECO:0000313" key="4">
    <source>
        <dbReference type="EMBL" id="GAA1674111.1"/>
    </source>
</evidence>
<dbReference type="Gene3D" id="3.30.540.10">
    <property type="entry name" value="Fructose-1,6-Bisphosphatase, subunit A, domain 1"/>
    <property type="match status" value="1"/>
</dbReference>